<evidence type="ECO:0000256" key="1">
    <source>
        <dbReference type="SAM" id="MobiDB-lite"/>
    </source>
</evidence>
<comment type="caution">
    <text evidence="2">The sequence shown here is derived from an EMBL/GenBank/DDBJ whole genome shotgun (WGS) entry which is preliminary data.</text>
</comment>
<feature type="compositionally biased region" description="Low complexity" evidence="1">
    <location>
        <begin position="37"/>
        <end position="48"/>
    </location>
</feature>
<dbReference type="AlphaFoldDB" id="A0AA37QBX3"/>
<keyword evidence="3" id="KW-1185">Reference proteome</keyword>
<reference evidence="2" key="1">
    <citation type="submission" date="2022-08" db="EMBL/GenBank/DDBJ databases">
        <title>Draft genome sequencing of Roseisolibacter agri AW1220.</title>
        <authorList>
            <person name="Tobiishi Y."/>
            <person name="Tonouchi A."/>
        </authorList>
    </citation>
    <scope>NUCLEOTIDE SEQUENCE</scope>
    <source>
        <strain evidence="2">AW1220</strain>
    </source>
</reference>
<proteinExistence type="predicted"/>
<organism evidence="2 3">
    <name type="scientific">Roseisolibacter agri</name>
    <dbReference type="NCBI Taxonomy" id="2014610"/>
    <lineage>
        <taxon>Bacteria</taxon>
        <taxon>Pseudomonadati</taxon>
        <taxon>Gemmatimonadota</taxon>
        <taxon>Gemmatimonadia</taxon>
        <taxon>Gemmatimonadales</taxon>
        <taxon>Gemmatimonadaceae</taxon>
        <taxon>Roseisolibacter</taxon>
    </lineage>
</organism>
<name>A0AA37QBX3_9BACT</name>
<sequence>MRIPERMIWRVPPTRSAPVRDPDPLAPRGQSVDAARGPSLGPSLDPSPVARGRRRWTRVGVAVEPPGDGPPSRVRYQWDADTELLVASIGDRRNGGAAAASLELEGADGSWLTIELRAGRFCGLEVAVWPPVRLRTAVEPPLATEPGHVSVPELLALGATTDVEVDTQLVVEADRQRRTYHFRLGRSRPTRAVRVGRDILLDVDEDGDLAGLWLLNVPAQPLPH</sequence>
<gene>
    <name evidence="2" type="ORF">rosag_25740</name>
</gene>
<evidence type="ECO:0000313" key="2">
    <source>
        <dbReference type="EMBL" id="GLC26061.1"/>
    </source>
</evidence>
<accession>A0AA37QBX3</accession>
<feature type="region of interest" description="Disordered" evidence="1">
    <location>
        <begin position="1"/>
        <end position="75"/>
    </location>
</feature>
<dbReference type="EMBL" id="BRXS01000004">
    <property type="protein sequence ID" value="GLC26061.1"/>
    <property type="molecule type" value="Genomic_DNA"/>
</dbReference>
<evidence type="ECO:0000313" key="3">
    <source>
        <dbReference type="Proteomes" id="UP001161325"/>
    </source>
</evidence>
<dbReference type="Proteomes" id="UP001161325">
    <property type="component" value="Unassembled WGS sequence"/>
</dbReference>
<protein>
    <submittedName>
        <fullName evidence="2">Uncharacterized protein</fullName>
    </submittedName>
</protein>